<dbReference type="HOGENOM" id="CLU_3308105_0_0_11"/>
<proteinExistence type="predicted"/>
<dbReference type="STRING" id="257309.DIP0889"/>
<evidence type="ECO:0000313" key="1">
    <source>
        <dbReference type="EMBL" id="CAE49406.1"/>
    </source>
</evidence>
<sequence>MVIHIIILTLENRKIMGASIRELCHLSAIKQHDFRLSDL</sequence>
<dbReference type="AlphaFoldDB" id="Q6NI88"/>
<keyword evidence="2" id="KW-1185">Reference proteome</keyword>
<dbReference type="EMBL" id="BX248356">
    <property type="protein sequence ID" value="CAE49406.1"/>
    <property type="molecule type" value="Genomic_DNA"/>
</dbReference>
<organism evidence="1 2">
    <name type="scientific">Corynebacterium diphtheriae (strain ATCC 700971 / NCTC 13129 / Biotype gravis)</name>
    <dbReference type="NCBI Taxonomy" id="257309"/>
    <lineage>
        <taxon>Bacteria</taxon>
        <taxon>Bacillati</taxon>
        <taxon>Actinomycetota</taxon>
        <taxon>Actinomycetes</taxon>
        <taxon>Mycobacteriales</taxon>
        <taxon>Corynebacteriaceae</taxon>
        <taxon>Corynebacterium</taxon>
    </lineage>
</organism>
<dbReference type="KEGG" id="cdi:DIP0889"/>
<name>Q6NI88_CORDI</name>
<reference evidence="1 2" key="1">
    <citation type="journal article" date="2003" name="Nucleic Acids Res.">
        <title>The complete genome sequence and analysis of Corynebacterium diphtheriae NCTC13129.</title>
        <authorList>
            <person name="Cerdeno-Tarraga A.M."/>
            <person name="Efstratiou A."/>
            <person name="Dover L.G."/>
            <person name="Holden M.T.G."/>
            <person name="Pallen M."/>
            <person name="Bentley S.D."/>
            <person name="Besra G.S."/>
            <person name="Churcher C."/>
            <person name="James K.D."/>
            <person name="De Zoysa A."/>
            <person name="Chillingworth T."/>
            <person name="Cronin A."/>
            <person name="Dowd L."/>
            <person name="Feltwell T."/>
            <person name="Hamlin N."/>
            <person name="Holroyd S."/>
            <person name="Jagels K."/>
            <person name="Moule S."/>
            <person name="Quail M.A."/>
            <person name="Rabbinowitsch E."/>
            <person name="Rutherford K."/>
            <person name="Thomson N.R."/>
            <person name="Unwin L."/>
            <person name="Whitehead S."/>
            <person name="Barrell B.G.Parkhill.J."/>
        </authorList>
    </citation>
    <scope>NUCLEOTIDE SEQUENCE [LARGE SCALE GENOMIC DNA]</scope>
    <source>
        <strain evidence="2">ATCC 700971 / NCTC 13129 / Biotype gravis</strain>
    </source>
</reference>
<gene>
    <name evidence="1" type="ordered locus">DIP0889</name>
</gene>
<protein>
    <submittedName>
        <fullName evidence="1">Uncharacterized protein</fullName>
    </submittedName>
</protein>
<evidence type="ECO:0000313" key="2">
    <source>
        <dbReference type="Proteomes" id="UP000002198"/>
    </source>
</evidence>
<dbReference type="Proteomes" id="UP000002198">
    <property type="component" value="Chromosome"/>
</dbReference>
<accession>Q6NI88</accession>